<evidence type="ECO:0000313" key="3">
    <source>
        <dbReference type="EMBL" id="WNM57069.1"/>
    </source>
</evidence>
<feature type="chain" id="PRO_5041656545" evidence="1">
    <location>
        <begin position="22"/>
        <end position="101"/>
    </location>
</feature>
<dbReference type="PANTHER" id="PTHR34606">
    <property type="entry name" value="BON DOMAIN-CONTAINING PROTEIN"/>
    <property type="match status" value="1"/>
</dbReference>
<gene>
    <name evidence="3" type="ORF">PP769_13930</name>
</gene>
<evidence type="ECO:0000259" key="2">
    <source>
        <dbReference type="PROSITE" id="PS50914"/>
    </source>
</evidence>
<dbReference type="RefSeq" id="WP_312641135.1">
    <property type="nucleotide sequence ID" value="NZ_CP116967.1"/>
</dbReference>
<sequence length="101" mass="11031">MQSGLLMVGLTLMMGISMGCASTHLHESTGEYVDDSVITTKVKTALLRCPMVSGTAVHVETFKNRVQLSGFVDEMEQIEQAIKLSREIEGVGLVENRMSVK</sequence>
<dbReference type="Pfam" id="PF04972">
    <property type="entry name" value="BON"/>
    <property type="match status" value="1"/>
</dbReference>
<dbReference type="AlphaFoldDB" id="A0AA96G7Y3"/>
<feature type="signal peptide" evidence="1">
    <location>
        <begin position="1"/>
        <end position="21"/>
    </location>
</feature>
<keyword evidence="4" id="KW-1185">Reference proteome</keyword>
<proteinExistence type="predicted"/>
<dbReference type="EMBL" id="CP116967">
    <property type="protein sequence ID" value="WNM57069.1"/>
    <property type="molecule type" value="Genomic_DNA"/>
</dbReference>
<feature type="domain" description="BON" evidence="2">
    <location>
        <begin position="34"/>
        <end position="101"/>
    </location>
</feature>
<dbReference type="PROSITE" id="PS50914">
    <property type="entry name" value="BON"/>
    <property type="match status" value="1"/>
</dbReference>
<evidence type="ECO:0000256" key="1">
    <source>
        <dbReference type="SAM" id="SignalP"/>
    </source>
</evidence>
<dbReference type="InterPro" id="IPR051686">
    <property type="entry name" value="Lipoprotein_DolP"/>
</dbReference>
<accession>A0AA96G7Y3</accession>
<dbReference type="PANTHER" id="PTHR34606:SF16">
    <property type="entry name" value="BON DOMAIN-CONTAINING PROTEIN"/>
    <property type="match status" value="1"/>
</dbReference>
<organism evidence="3 4">
    <name type="scientific">Candidatus Nitrospira allomarina</name>
    <dbReference type="NCBI Taxonomy" id="3020900"/>
    <lineage>
        <taxon>Bacteria</taxon>
        <taxon>Pseudomonadati</taxon>
        <taxon>Nitrospirota</taxon>
        <taxon>Nitrospiria</taxon>
        <taxon>Nitrospirales</taxon>
        <taxon>Nitrospiraceae</taxon>
        <taxon>Nitrospira</taxon>
    </lineage>
</organism>
<keyword evidence="1" id="KW-0732">Signal</keyword>
<dbReference type="KEGG" id="nall:PP769_13930"/>
<evidence type="ECO:0000313" key="4">
    <source>
        <dbReference type="Proteomes" id="UP001302719"/>
    </source>
</evidence>
<dbReference type="Gene3D" id="3.30.1340.30">
    <property type="match status" value="1"/>
</dbReference>
<dbReference type="Proteomes" id="UP001302719">
    <property type="component" value="Chromosome"/>
</dbReference>
<name>A0AA96G7Y3_9BACT</name>
<reference evidence="3 4" key="1">
    <citation type="submission" date="2023-01" db="EMBL/GenBank/DDBJ databases">
        <title>Cultivation and genomic characterization of new, ubiquitous marine nitrite-oxidizing bacteria from the Nitrospirales.</title>
        <authorList>
            <person name="Mueller A.J."/>
            <person name="Daebeler A."/>
            <person name="Herbold C.W."/>
            <person name="Kirkegaard R.H."/>
            <person name="Daims H."/>
        </authorList>
    </citation>
    <scope>NUCLEOTIDE SEQUENCE [LARGE SCALE GENOMIC DNA]</scope>
    <source>
        <strain evidence="3 4">VA</strain>
    </source>
</reference>
<protein>
    <submittedName>
        <fullName evidence="3">BON domain-containing protein</fullName>
    </submittedName>
</protein>
<dbReference type="InterPro" id="IPR007055">
    <property type="entry name" value="BON_dom"/>
</dbReference>